<dbReference type="GO" id="GO:0006020">
    <property type="term" value="P:inositol metabolic process"/>
    <property type="evidence" value="ECO:0007669"/>
    <property type="project" value="TreeGrafter"/>
</dbReference>
<dbReference type="Gene3D" id="3.30.540.10">
    <property type="entry name" value="Fructose-1,6-Bisphosphatase, subunit A, domain 1"/>
    <property type="match status" value="1"/>
</dbReference>
<dbReference type="PANTHER" id="PTHR20854:SF4">
    <property type="entry name" value="INOSITOL-1-MONOPHOSPHATASE-RELATED"/>
    <property type="match status" value="1"/>
</dbReference>
<evidence type="ECO:0000256" key="3">
    <source>
        <dbReference type="ARBA" id="ARBA00009759"/>
    </source>
</evidence>
<feature type="binding site" evidence="7">
    <location>
        <position position="89"/>
    </location>
    <ligand>
        <name>Mg(2+)</name>
        <dbReference type="ChEBI" id="CHEBI:18420"/>
        <label>1</label>
        <note>catalytic</note>
    </ligand>
</feature>
<dbReference type="InterPro" id="IPR000760">
    <property type="entry name" value="Inositol_monophosphatase-like"/>
</dbReference>
<dbReference type="PROSITE" id="PS00630">
    <property type="entry name" value="IMP_2"/>
    <property type="match status" value="1"/>
</dbReference>
<comment type="cofactor">
    <cofactor evidence="2 7 8">
        <name>Mg(2+)</name>
        <dbReference type="ChEBI" id="CHEBI:18420"/>
    </cofactor>
</comment>
<keyword evidence="10" id="KW-1185">Reference proteome</keyword>
<feature type="binding site" evidence="7">
    <location>
        <position position="86"/>
    </location>
    <ligand>
        <name>Mg(2+)</name>
        <dbReference type="ChEBI" id="CHEBI:18420"/>
        <label>1</label>
        <note>catalytic</note>
    </ligand>
</feature>
<dbReference type="InterPro" id="IPR020550">
    <property type="entry name" value="Inositol_monophosphatase_CS"/>
</dbReference>
<dbReference type="GO" id="GO:0008934">
    <property type="term" value="F:inositol monophosphate 1-phosphatase activity"/>
    <property type="evidence" value="ECO:0007669"/>
    <property type="project" value="InterPro"/>
</dbReference>
<dbReference type="InterPro" id="IPR033942">
    <property type="entry name" value="IMPase"/>
</dbReference>
<keyword evidence="4 7" id="KW-0479">Metal-binding</keyword>
<evidence type="ECO:0000256" key="2">
    <source>
        <dbReference type="ARBA" id="ARBA00001946"/>
    </source>
</evidence>
<dbReference type="RefSeq" id="WP_097010601.1">
    <property type="nucleotide sequence ID" value="NZ_LT907975.1"/>
</dbReference>
<comment type="catalytic activity">
    <reaction evidence="1 8">
        <text>a myo-inositol phosphate + H2O = myo-inositol + phosphate</text>
        <dbReference type="Rhea" id="RHEA:24056"/>
        <dbReference type="ChEBI" id="CHEBI:15377"/>
        <dbReference type="ChEBI" id="CHEBI:17268"/>
        <dbReference type="ChEBI" id="CHEBI:43474"/>
        <dbReference type="ChEBI" id="CHEBI:84139"/>
        <dbReference type="EC" id="3.1.3.25"/>
    </reaction>
</comment>
<evidence type="ECO:0000256" key="7">
    <source>
        <dbReference type="PIRSR" id="PIRSR600760-2"/>
    </source>
</evidence>
<evidence type="ECO:0000256" key="6">
    <source>
        <dbReference type="ARBA" id="ARBA00022842"/>
    </source>
</evidence>
<reference evidence="10" key="1">
    <citation type="submission" date="2017-09" db="EMBL/GenBank/DDBJ databases">
        <authorList>
            <person name="Regsiter A."/>
            <person name="William W."/>
        </authorList>
    </citation>
    <scope>NUCLEOTIDE SEQUENCE [LARGE SCALE GENOMIC DNA]</scope>
    <source>
        <strain evidence="10">500-1</strain>
    </source>
</reference>
<gene>
    <name evidence="9" type="primary">suhB</name>
    <name evidence="9" type="ORF">DPRO_0437</name>
</gene>
<feature type="binding site" evidence="7">
    <location>
        <position position="214"/>
    </location>
    <ligand>
        <name>Mg(2+)</name>
        <dbReference type="ChEBI" id="CHEBI:18420"/>
        <label>1</label>
        <note>catalytic</note>
    </ligand>
</feature>
<dbReference type="PANTHER" id="PTHR20854">
    <property type="entry name" value="INOSITOL MONOPHOSPHATASE"/>
    <property type="match status" value="1"/>
</dbReference>
<dbReference type="FunFam" id="3.30.540.10:FF:000003">
    <property type="entry name" value="Inositol-1-monophosphatase"/>
    <property type="match status" value="1"/>
</dbReference>
<dbReference type="EMBL" id="LT907975">
    <property type="protein sequence ID" value="SOB57318.1"/>
    <property type="molecule type" value="Genomic_DNA"/>
</dbReference>
<dbReference type="InterPro" id="IPR020583">
    <property type="entry name" value="Inositol_monoP_metal-BS"/>
</dbReference>
<dbReference type="CDD" id="cd01639">
    <property type="entry name" value="IMPase"/>
    <property type="match status" value="1"/>
</dbReference>
<dbReference type="GO" id="GO:0046872">
    <property type="term" value="F:metal ion binding"/>
    <property type="evidence" value="ECO:0007669"/>
    <property type="project" value="UniProtKB-KW"/>
</dbReference>
<dbReference type="PROSITE" id="PS00629">
    <property type="entry name" value="IMP_1"/>
    <property type="match status" value="1"/>
</dbReference>
<feature type="binding site" evidence="7">
    <location>
        <position position="88"/>
    </location>
    <ligand>
        <name>Mg(2+)</name>
        <dbReference type="ChEBI" id="CHEBI:18420"/>
        <label>1</label>
        <note>catalytic</note>
    </ligand>
</feature>
<protein>
    <recommendedName>
        <fullName evidence="8">Inositol-1-monophosphatase</fullName>
        <ecNumber evidence="8">3.1.3.25</ecNumber>
    </recommendedName>
</protein>
<dbReference type="PRINTS" id="PR01959">
    <property type="entry name" value="SBIMPHPHTASE"/>
</dbReference>
<keyword evidence="6 7" id="KW-0460">Magnesium</keyword>
<evidence type="ECO:0000313" key="9">
    <source>
        <dbReference type="EMBL" id="SOB57318.1"/>
    </source>
</evidence>
<keyword evidence="5 8" id="KW-0378">Hydrolase</keyword>
<dbReference type="Gene3D" id="3.40.190.80">
    <property type="match status" value="1"/>
</dbReference>
<dbReference type="Pfam" id="PF00459">
    <property type="entry name" value="Inositol_P"/>
    <property type="match status" value="1"/>
</dbReference>
<dbReference type="Proteomes" id="UP000219215">
    <property type="component" value="Chromosome DPRO"/>
</dbReference>
<accession>A0A2C8F4I4</accession>
<dbReference type="OrthoDB" id="9785695at2"/>
<dbReference type="KEGG" id="pprf:DPRO_0437"/>
<dbReference type="EC" id="3.1.3.25" evidence="8"/>
<comment type="similarity">
    <text evidence="3 8">Belongs to the inositol monophosphatase superfamily.</text>
</comment>
<sequence>MRDFDIDAVVAQVIPIVREAGELVRDAFGADKKITHKGRVDLVTETDIAVEKFLVERLAPLLPEATFLAEESAKETQLGAFTWIIDPLDGTTNFAHGLPFVANSIALWHEDRVVLGVVNLPILGELFSAVEGRGAYLNDSRISVSEEASLDKTVIATGFPYAIEEHLNDVLNNLEKLLPIVQGVRRPGAAAMDLAYVAAGRYDGFYESALNPWDTAAGLLLVQEAGGRVSERDCEKEYTFSSPNILATNGRIHDDLSKILTEC</sequence>
<feature type="binding site" evidence="7">
    <location>
        <position position="70"/>
    </location>
    <ligand>
        <name>Mg(2+)</name>
        <dbReference type="ChEBI" id="CHEBI:18420"/>
        <label>1</label>
        <note>catalytic</note>
    </ligand>
</feature>
<organism evidence="9 10">
    <name type="scientific">Pseudodesulfovibrio profundus</name>
    <dbReference type="NCBI Taxonomy" id="57320"/>
    <lineage>
        <taxon>Bacteria</taxon>
        <taxon>Pseudomonadati</taxon>
        <taxon>Thermodesulfobacteriota</taxon>
        <taxon>Desulfovibrionia</taxon>
        <taxon>Desulfovibrionales</taxon>
        <taxon>Desulfovibrionaceae</taxon>
    </lineage>
</organism>
<dbReference type="PRINTS" id="PR00377">
    <property type="entry name" value="IMPHPHTASES"/>
</dbReference>
<evidence type="ECO:0000256" key="4">
    <source>
        <dbReference type="ARBA" id="ARBA00022723"/>
    </source>
</evidence>
<name>A0A2C8F4I4_9BACT</name>
<evidence type="ECO:0000313" key="10">
    <source>
        <dbReference type="Proteomes" id="UP000219215"/>
    </source>
</evidence>
<proteinExistence type="inferred from homology"/>
<evidence type="ECO:0000256" key="8">
    <source>
        <dbReference type="RuleBase" id="RU364068"/>
    </source>
</evidence>
<dbReference type="GO" id="GO:0046854">
    <property type="term" value="P:phosphatidylinositol phosphate biosynthetic process"/>
    <property type="evidence" value="ECO:0007669"/>
    <property type="project" value="InterPro"/>
</dbReference>
<dbReference type="GO" id="GO:0007165">
    <property type="term" value="P:signal transduction"/>
    <property type="evidence" value="ECO:0007669"/>
    <property type="project" value="TreeGrafter"/>
</dbReference>
<evidence type="ECO:0000256" key="5">
    <source>
        <dbReference type="ARBA" id="ARBA00022801"/>
    </source>
</evidence>
<dbReference type="SUPFAM" id="SSF56655">
    <property type="entry name" value="Carbohydrate phosphatase"/>
    <property type="match status" value="1"/>
</dbReference>
<dbReference type="AlphaFoldDB" id="A0A2C8F4I4"/>
<evidence type="ECO:0000256" key="1">
    <source>
        <dbReference type="ARBA" id="ARBA00001033"/>
    </source>
</evidence>
<dbReference type="InterPro" id="IPR022337">
    <property type="entry name" value="Inositol_monophosphatase_SuhB"/>
</dbReference>